<proteinExistence type="predicted"/>
<sequence>MRILTIYMRRLERSILLPPHGHLHHLVPTLRLASGFRATGFACGTLHYASKLRPARSATIVCLASKRPPLVRAARVMDVESVRLSSDKRFTQAIAKACLWPPLPCGQARERANRPSHRPGAPTDSRIPRGPRLAAACGVSTEPALPAGCGKAGRIDASKRGVTILHTNLGGQLQ</sequence>
<gene>
    <name evidence="2" type="ORF">BDY17DRAFT_88826</name>
</gene>
<dbReference type="Proteomes" id="UP000799767">
    <property type="component" value="Unassembled WGS sequence"/>
</dbReference>
<dbReference type="EMBL" id="MU001632">
    <property type="protein sequence ID" value="KAF2486896.1"/>
    <property type="molecule type" value="Genomic_DNA"/>
</dbReference>
<keyword evidence="3" id="KW-1185">Reference proteome</keyword>
<dbReference type="AlphaFoldDB" id="A0A6A6Q4K0"/>
<evidence type="ECO:0000313" key="3">
    <source>
        <dbReference type="Proteomes" id="UP000799767"/>
    </source>
</evidence>
<organism evidence="2 3">
    <name type="scientific">Neohortaea acidophila</name>
    <dbReference type="NCBI Taxonomy" id="245834"/>
    <lineage>
        <taxon>Eukaryota</taxon>
        <taxon>Fungi</taxon>
        <taxon>Dikarya</taxon>
        <taxon>Ascomycota</taxon>
        <taxon>Pezizomycotina</taxon>
        <taxon>Dothideomycetes</taxon>
        <taxon>Dothideomycetidae</taxon>
        <taxon>Mycosphaerellales</taxon>
        <taxon>Teratosphaeriaceae</taxon>
        <taxon>Neohortaea</taxon>
    </lineage>
</organism>
<feature type="region of interest" description="Disordered" evidence="1">
    <location>
        <begin position="109"/>
        <end position="131"/>
    </location>
</feature>
<reference evidence="2" key="1">
    <citation type="journal article" date="2020" name="Stud. Mycol.">
        <title>101 Dothideomycetes genomes: a test case for predicting lifestyles and emergence of pathogens.</title>
        <authorList>
            <person name="Haridas S."/>
            <person name="Albert R."/>
            <person name="Binder M."/>
            <person name="Bloem J."/>
            <person name="Labutti K."/>
            <person name="Salamov A."/>
            <person name="Andreopoulos B."/>
            <person name="Baker S."/>
            <person name="Barry K."/>
            <person name="Bills G."/>
            <person name="Bluhm B."/>
            <person name="Cannon C."/>
            <person name="Castanera R."/>
            <person name="Culley D."/>
            <person name="Daum C."/>
            <person name="Ezra D."/>
            <person name="Gonzalez J."/>
            <person name="Henrissat B."/>
            <person name="Kuo A."/>
            <person name="Liang C."/>
            <person name="Lipzen A."/>
            <person name="Lutzoni F."/>
            <person name="Magnuson J."/>
            <person name="Mondo S."/>
            <person name="Nolan M."/>
            <person name="Ohm R."/>
            <person name="Pangilinan J."/>
            <person name="Park H.-J."/>
            <person name="Ramirez L."/>
            <person name="Alfaro M."/>
            <person name="Sun H."/>
            <person name="Tritt A."/>
            <person name="Yoshinaga Y."/>
            <person name="Zwiers L.-H."/>
            <person name="Turgeon B."/>
            <person name="Goodwin S."/>
            <person name="Spatafora J."/>
            <person name="Crous P."/>
            <person name="Grigoriev I."/>
        </authorList>
    </citation>
    <scope>NUCLEOTIDE SEQUENCE</scope>
    <source>
        <strain evidence="2">CBS 113389</strain>
    </source>
</reference>
<evidence type="ECO:0000313" key="2">
    <source>
        <dbReference type="EMBL" id="KAF2486896.1"/>
    </source>
</evidence>
<evidence type="ECO:0000256" key="1">
    <source>
        <dbReference type="SAM" id="MobiDB-lite"/>
    </source>
</evidence>
<dbReference type="RefSeq" id="XP_033593465.1">
    <property type="nucleotide sequence ID" value="XM_033738804.1"/>
</dbReference>
<accession>A0A6A6Q4K0</accession>
<protein>
    <submittedName>
        <fullName evidence="2">Uncharacterized protein</fullName>
    </submittedName>
</protein>
<name>A0A6A6Q4K0_9PEZI</name>
<dbReference type="GeneID" id="54479805"/>